<keyword evidence="5" id="KW-1185">Reference proteome</keyword>
<dbReference type="PANTHER" id="PTHR43420:SF44">
    <property type="entry name" value="ACETYLTRANSFERASE YPEA"/>
    <property type="match status" value="1"/>
</dbReference>
<evidence type="ECO:0000256" key="1">
    <source>
        <dbReference type="ARBA" id="ARBA00022679"/>
    </source>
</evidence>
<evidence type="ECO:0000313" key="4">
    <source>
        <dbReference type="EMBL" id="GGE29026.1"/>
    </source>
</evidence>
<evidence type="ECO:0000259" key="3">
    <source>
        <dbReference type="PROSITE" id="PS51186"/>
    </source>
</evidence>
<dbReference type="Proteomes" id="UP000602745">
    <property type="component" value="Unassembled WGS sequence"/>
</dbReference>
<feature type="domain" description="N-acetyltransferase" evidence="3">
    <location>
        <begin position="13"/>
        <end position="162"/>
    </location>
</feature>
<name>A0A8J2YF99_9RHOB</name>
<dbReference type="PROSITE" id="PS51186">
    <property type="entry name" value="GNAT"/>
    <property type="match status" value="1"/>
</dbReference>
<dbReference type="PANTHER" id="PTHR43420">
    <property type="entry name" value="ACETYLTRANSFERASE"/>
    <property type="match status" value="1"/>
</dbReference>
<proteinExistence type="predicted"/>
<dbReference type="Pfam" id="PF00583">
    <property type="entry name" value="Acetyltransf_1"/>
    <property type="match status" value="1"/>
</dbReference>
<dbReference type="SUPFAM" id="SSF55729">
    <property type="entry name" value="Acyl-CoA N-acyltransferases (Nat)"/>
    <property type="match status" value="1"/>
</dbReference>
<comment type="caution">
    <text evidence="4">The sequence shown here is derived from an EMBL/GenBank/DDBJ whole genome shotgun (WGS) entry which is preliminary data.</text>
</comment>
<sequence length="162" mass="17502">MSDALFGWRTPDWRTREGHPADSELFSALHGQCFARAWSEEEFESLLSEPGVVAHIACDRPGAPMVGLALSRIAADEAEILSIAILPARRGRGGGHALLAAHLNALAGRGVARVFLEVDEENTSANILYARFGFREVGRREAYYARADGTKGAARVLSAALR</sequence>
<gene>
    <name evidence="4" type="ORF">GCM10007276_02730</name>
</gene>
<keyword evidence="2" id="KW-0012">Acyltransferase</keyword>
<dbReference type="EMBL" id="BMCP01000001">
    <property type="protein sequence ID" value="GGE29026.1"/>
    <property type="molecule type" value="Genomic_DNA"/>
</dbReference>
<accession>A0A8J2YF99</accession>
<protein>
    <submittedName>
        <fullName evidence="4">Ribosomal-protein-alanine acetyltransferase</fullName>
    </submittedName>
</protein>
<dbReference type="GO" id="GO:0016747">
    <property type="term" value="F:acyltransferase activity, transferring groups other than amino-acyl groups"/>
    <property type="evidence" value="ECO:0007669"/>
    <property type="project" value="InterPro"/>
</dbReference>
<evidence type="ECO:0000313" key="5">
    <source>
        <dbReference type="Proteomes" id="UP000602745"/>
    </source>
</evidence>
<dbReference type="RefSeq" id="WP_188407907.1">
    <property type="nucleotide sequence ID" value="NZ_BMCP01000001.1"/>
</dbReference>
<organism evidence="4 5">
    <name type="scientific">Agaricicola taiwanensis</name>
    <dbReference type="NCBI Taxonomy" id="591372"/>
    <lineage>
        <taxon>Bacteria</taxon>
        <taxon>Pseudomonadati</taxon>
        <taxon>Pseudomonadota</taxon>
        <taxon>Alphaproteobacteria</taxon>
        <taxon>Rhodobacterales</taxon>
        <taxon>Paracoccaceae</taxon>
        <taxon>Agaricicola</taxon>
    </lineage>
</organism>
<keyword evidence="1" id="KW-0808">Transferase</keyword>
<evidence type="ECO:0000256" key="2">
    <source>
        <dbReference type="ARBA" id="ARBA00023315"/>
    </source>
</evidence>
<dbReference type="InterPro" id="IPR000182">
    <property type="entry name" value="GNAT_dom"/>
</dbReference>
<dbReference type="Gene3D" id="3.40.630.30">
    <property type="match status" value="1"/>
</dbReference>
<dbReference type="AlphaFoldDB" id="A0A8J2YF99"/>
<reference evidence="4" key="1">
    <citation type="journal article" date="2014" name="Int. J. Syst. Evol. Microbiol.">
        <title>Complete genome sequence of Corynebacterium casei LMG S-19264T (=DSM 44701T), isolated from a smear-ripened cheese.</title>
        <authorList>
            <consortium name="US DOE Joint Genome Institute (JGI-PGF)"/>
            <person name="Walter F."/>
            <person name="Albersmeier A."/>
            <person name="Kalinowski J."/>
            <person name="Ruckert C."/>
        </authorList>
    </citation>
    <scope>NUCLEOTIDE SEQUENCE</scope>
    <source>
        <strain evidence="4">CCM 7684</strain>
    </source>
</reference>
<reference evidence="4" key="2">
    <citation type="submission" date="2020-09" db="EMBL/GenBank/DDBJ databases">
        <authorList>
            <person name="Sun Q."/>
            <person name="Sedlacek I."/>
        </authorList>
    </citation>
    <scope>NUCLEOTIDE SEQUENCE</scope>
    <source>
        <strain evidence="4">CCM 7684</strain>
    </source>
</reference>
<dbReference type="InterPro" id="IPR050680">
    <property type="entry name" value="YpeA/RimI_acetyltransf"/>
</dbReference>
<dbReference type="InterPro" id="IPR016181">
    <property type="entry name" value="Acyl_CoA_acyltransferase"/>
</dbReference>